<gene>
    <name evidence="3" type="ORF">ElP_32230</name>
</gene>
<name>A0A518H3C0_9BACT</name>
<dbReference type="RefSeq" id="WP_145270847.1">
    <property type="nucleotide sequence ID" value="NZ_CP036426.1"/>
</dbReference>
<feature type="compositionally biased region" description="Polar residues" evidence="1">
    <location>
        <begin position="49"/>
        <end position="59"/>
    </location>
</feature>
<dbReference type="GO" id="GO:0003677">
    <property type="term" value="F:DNA binding"/>
    <property type="evidence" value="ECO:0007669"/>
    <property type="project" value="InterPro"/>
</dbReference>
<evidence type="ECO:0000313" key="4">
    <source>
        <dbReference type="Proteomes" id="UP000317835"/>
    </source>
</evidence>
<dbReference type="AlphaFoldDB" id="A0A518H3C0"/>
<sequence length="74" mass="7944">MPESVVHFVVRMPSALHEKLSSRAMEEKASLNAMIVAILRKIMERPKPNGQSSTPNDTPTAGVGGAAEQGQMAR</sequence>
<dbReference type="InterPro" id="IPR013321">
    <property type="entry name" value="Arc_rbn_hlx_hlx"/>
</dbReference>
<dbReference type="GO" id="GO:0006355">
    <property type="term" value="P:regulation of DNA-templated transcription"/>
    <property type="evidence" value="ECO:0007669"/>
    <property type="project" value="InterPro"/>
</dbReference>
<organism evidence="3 4">
    <name type="scientific">Tautonia plasticadhaerens</name>
    <dbReference type="NCBI Taxonomy" id="2527974"/>
    <lineage>
        <taxon>Bacteria</taxon>
        <taxon>Pseudomonadati</taxon>
        <taxon>Planctomycetota</taxon>
        <taxon>Planctomycetia</taxon>
        <taxon>Isosphaerales</taxon>
        <taxon>Isosphaeraceae</taxon>
        <taxon>Tautonia</taxon>
    </lineage>
</organism>
<dbReference type="InterPro" id="IPR005569">
    <property type="entry name" value="Arc_DNA-bd_dom"/>
</dbReference>
<proteinExistence type="predicted"/>
<protein>
    <recommendedName>
        <fullName evidence="2">Arc-like DNA binding domain-containing protein</fullName>
    </recommendedName>
</protein>
<dbReference type="SUPFAM" id="SSF47598">
    <property type="entry name" value="Ribbon-helix-helix"/>
    <property type="match status" value="1"/>
</dbReference>
<dbReference type="EMBL" id="CP036426">
    <property type="protein sequence ID" value="QDV35320.1"/>
    <property type="molecule type" value="Genomic_DNA"/>
</dbReference>
<keyword evidence="4" id="KW-1185">Reference proteome</keyword>
<dbReference type="Pfam" id="PF03869">
    <property type="entry name" value="Arc"/>
    <property type="match status" value="1"/>
</dbReference>
<dbReference type="Gene3D" id="1.10.1220.10">
    <property type="entry name" value="Met repressor-like"/>
    <property type="match status" value="1"/>
</dbReference>
<dbReference type="InterPro" id="IPR010985">
    <property type="entry name" value="Ribbon_hlx_hlx"/>
</dbReference>
<evidence type="ECO:0000256" key="1">
    <source>
        <dbReference type="SAM" id="MobiDB-lite"/>
    </source>
</evidence>
<dbReference type="Proteomes" id="UP000317835">
    <property type="component" value="Chromosome"/>
</dbReference>
<feature type="domain" description="Arc-like DNA binding" evidence="2">
    <location>
        <begin position="7"/>
        <end position="46"/>
    </location>
</feature>
<evidence type="ECO:0000313" key="3">
    <source>
        <dbReference type="EMBL" id="QDV35320.1"/>
    </source>
</evidence>
<dbReference type="OrthoDB" id="3483807at2"/>
<reference evidence="3 4" key="1">
    <citation type="submission" date="2019-02" db="EMBL/GenBank/DDBJ databases">
        <title>Deep-cultivation of Planctomycetes and their phenomic and genomic characterization uncovers novel biology.</title>
        <authorList>
            <person name="Wiegand S."/>
            <person name="Jogler M."/>
            <person name="Boedeker C."/>
            <person name="Pinto D."/>
            <person name="Vollmers J."/>
            <person name="Rivas-Marin E."/>
            <person name="Kohn T."/>
            <person name="Peeters S.H."/>
            <person name="Heuer A."/>
            <person name="Rast P."/>
            <person name="Oberbeckmann S."/>
            <person name="Bunk B."/>
            <person name="Jeske O."/>
            <person name="Meyerdierks A."/>
            <person name="Storesund J.E."/>
            <person name="Kallscheuer N."/>
            <person name="Luecker S."/>
            <person name="Lage O.M."/>
            <person name="Pohl T."/>
            <person name="Merkel B.J."/>
            <person name="Hornburger P."/>
            <person name="Mueller R.-W."/>
            <person name="Bruemmer F."/>
            <person name="Labrenz M."/>
            <person name="Spormann A.M."/>
            <person name="Op den Camp H."/>
            <person name="Overmann J."/>
            <person name="Amann R."/>
            <person name="Jetten M.S.M."/>
            <person name="Mascher T."/>
            <person name="Medema M.H."/>
            <person name="Devos D.P."/>
            <person name="Kaster A.-K."/>
            <person name="Ovreas L."/>
            <person name="Rohde M."/>
            <person name="Galperin M.Y."/>
            <person name="Jogler C."/>
        </authorList>
    </citation>
    <scope>NUCLEOTIDE SEQUENCE [LARGE SCALE GENOMIC DNA]</scope>
    <source>
        <strain evidence="3 4">ElP</strain>
    </source>
</reference>
<accession>A0A518H3C0</accession>
<evidence type="ECO:0000259" key="2">
    <source>
        <dbReference type="Pfam" id="PF03869"/>
    </source>
</evidence>
<feature type="region of interest" description="Disordered" evidence="1">
    <location>
        <begin position="44"/>
        <end position="74"/>
    </location>
</feature>
<dbReference type="KEGG" id="tpla:ElP_32230"/>